<proteinExistence type="predicted"/>
<protein>
    <submittedName>
        <fullName evidence="2">Uncharacterized protein</fullName>
    </submittedName>
</protein>
<keyword evidence="3" id="KW-1185">Reference proteome</keyword>
<evidence type="ECO:0000313" key="3">
    <source>
        <dbReference type="Proteomes" id="UP001286313"/>
    </source>
</evidence>
<dbReference type="AlphaFoldDB" id="A0AAE1FDN6"/>
<evidence type="ECO:0000256" key="1">
    <source>
        <dbReference type="SAM" id="MobiDB-lite"/>
    </source>
</evidence>
<accession>A0AAE1FDN6</accession>
<name>A0AAE1FDN6_PETCI</name>
<feature type="region of interest" description="Disordered" evidence="1">
    <location>
        <begin position="47"/>
        <end position="66"/>
    </location>
</feature>
<organism evidence="2 3">
    <name type="scientific">Petrolisthes cinctipes</name>
    <name type="common">Flat porcelain crab</name>
    <dbReference type="NCBI Taxonomy" id="88211"/>
    <lineage>
        <taxon>Eukaryota</taxon>
        <taxon>Metazoa</taxon>
        <taxon>Ecdysozoa</taxon>
        <taxon>Arthropoda</taxon>
        <taxon>Crustacea</taxon>
        <taxon>Multicrustacea</taxon>
        <taxon>Malacostraca</taxon>
        <taxon>Eumalacostraca</taxon>
        <taxon>Eucarida</taxon>
        <taxon>Decapoda</taxon>
        <taxon>Pleocyemata</taxon>
        <taxon>Anomura</taxon>
        <taxon>Galatheoidea</taxon>
        <taxon>Porcellanidae</taxon>
        <taxon>Petrolisthes</taxon>
    </lineage>
</organism>
<comment type="caution">
    <text evidence="2">The sequence shown here is derived from an EMBL/GenBank/DDBJ whole genome shotgun (WGS) entry which is preliminary data.</text>
</comment>
<dbReference type="EMBL" id="JAWQEG010002565">
    <property type="protein sequence ID" value="KAK3871082.1"/>
    <property type="molecule type" value="Genomic_DNA"/>
</dbReference>
<sequence length="86" mass="9781">MKVLVPPSLTPMSPMLRATLMQGDTHWVHSTVVLVMWVVGEEQVFDEGEEEGGRWTNRGGAEGEDEGGRMVYEEWRRPEMRKGAFC</sequence>
<reference evidence="2" key="1">
    <citation type="submission" date="2023-10" db="EMBL/GenBank/DDBJ databases">
        <title>Genome assemblies of two species of porcelain crab, Petrolisthes cinctipes and Petrolisthes manimaculis (Anomura: Porcellanidae).</title>
        <authorList>
            <person name="Angst P."/>
        </authorList>
    </citation>
    <scope>NUCLEOTIDE SEQUENCE</scope>
    <source>
        <strain evidence="2">PB745_01</strain>
        <tissue evidence="2">Gill</tissue>
    </source>
</reference>
<gene>
    <name evidence="2" type="ORF">Pcinc_023728</name>
</gene>
<dbReference type="Proteomes" id="UP001286313">
    <property type="component" value="Unassembled WGS sequence"/>
</dbReference>
<evidence type="ECO:0000313" key="2">
    <source>
        <dbReference type="EMBL" id="KAK3871082.1"/>
    </source>
</evidence>